<dbReference type="AlphaFoldDB" id="A0A0E0C1U0"/>
<dbReference type="EnsemblPlants" id="OMERI01G13910.1">
    <property type="protein sequence ID" value="OMERI01G13910.1"/>
    <property type="gene ID" value="OMERI01G13910"/>
</dbReference>
<proteinExistence type="predicted"/>
<organism evidence="2">
    <name type="scientific">Oryza meridionalis</name>
    <dbReference type="NCBI Taxonomy" id="40149"/>
    <lineage>
        <taxon>Eukaryota</taxon>
        <taxon>Viridiplantae</taxon>
        <taxon>Streptophyta</taxon>
        <taxon>Embryophyta</taxon>
        <taxon>Tracheophyta</taxon>
        <taxon>Spermatophyta</taxon>
        <taxon>Magnoliopsida</taxon>
        <taxon>Liliopsida</taxon>
        <taxon>Poales</taxon>
        <taxon>Poaceae</taxon>
        <taxon>BOP clade</taxon>
        <taxon>Oryzoideae</taxon>
        <taxon>Oryzeae</taxon>
        <taxon>Oryzinae</taxon>
        <taxon>Oryza</taxon>
    </lineage>
</organism>
<keyword evidence="3" id="KW-1185">Reference proteome</keyword>
<sequence length="194" mass="21236">MSPSRQSPPRRRSPPRRLDAAHRRRCTPPSKPSPRRPQPPLRAGGGDHLAREDVDGVAYHHRRAGAVVAQVERHLHAGVAAPDDEHLLAAGHPRLKATTLKDVVGGVAEVLPANKLATKEDADKVAATAMQNDGRHAGDDGELTRSIQSRSELIRNSILHRVVTFFFFAGKAITDGTDKVRARTEARPSLDWIY</sequence>
<reference evidence="2" key="1">
    <citation type="submission" date="2015-04" db="UniProtKB">
        <authorList>
            <consortium name="EnsemblPlants"/>
        </authorList>
    </citation>
    <scope>IDENTIFICATION</scope>
</reference>
<evidence type="ECO:0000313" key="3">
    <source>
        <dbReference type="Proteomes" id="UP000008021"/>
    </source>
</evidence>
<dbReference type="HOGENOM" id="CLU_1404465_0_0_1"/>
<protein>
    <recommendedName>
        <fullName evidence="4">SMP domain-containing protein</fullName>
    </recommendedName>
</protein>
<name>A0A0E0C1U0_9ORYZ</name>
<reference evidence="2" key="2">
    <citation type="submission" date="2018-05" db="EMBL/GenBank/DDBJ databases">
        <title>OmerRS3 (Oryza meridionalis Reference Sequence Version 3).</title>
        <authorList>
            <person name="Zhang J."/>
            <person name="Kudrna D."/>
            <person name="Lee S."/>
            <person name="Talag J."/>
            <person name="Welchert J."/>
            <person name="Wing R.A."/>
        </authorList>
    </citation>
    <scope>NUCLEOTIDE SEQUENCE [LARGE SCALE GENOMIC DNA]</scope>
    <source>
        <strain evidence="2">cv. OR44</strain>
    </source>
</reference>
<evidence type="ECO:0008006" key="4">
    <source>
        <dbReference type="Google" id="ProtNLM"/>
    </source>
</evidence>
<evidence type="ECO:0000256" key="1">
    <source>
        <dbReference type="SAM" id="MobiDB-lite"/>
    </source>
</evidence>
<dbReference type="Gramene" id="OMERI01G13910.1">
    <property type="protein sequence ID" value="OMERI01G13910.1"/>
    <property type="gene ID" value="OMERI01G13910"/>
</dbReference>
<feature type="region of interest" description="Disordered" evidence="1">
    <location>
        <begin position="1"/>
        <end position="48"/>
    </location>
</feature>
<accession>A0A0E0C1U0</accession>
<dbReference type="Proteomes" id="UP000008021">
    <property type="component" value="Chromosome 1"/>
</dbReference>
<evidence type="ECO:0000313" key="2">
    <source>
        <dbReference type="EnsemblPlants" id="OMERI01G13910.1"/>
    </source>
</evidence>
<feature type="compositionally biased region" description="Pro residues" evidence="1">
    <location>
        <begin position="29"/>
        <end position="40"/>
    </location>
</feature>